<dbReference type="Proteomes" id="UP001497382">
    <property type="component" value="Unassembled WGS sequence"/>
</dbReference>
<dbReference type="SUPFAM" id="SSF54695">
    <property type="entry name" value="POZ domain"/>
    <property type="match status" value="1"/>
</dbReference>
<evidence type="ECO:0000313" key="3">
    <source>
        <dbReference type="EMBL" id="CAL1288952.1"/>
    </source>
</evidence>
<dbReference type="EMBL" id="CAXIEN010000240">
    <property type="protein sequence ID" value="CAL1288952.1"/>
    <property type="molecule type" value="Genomic_DNA"/>
</dbReference>
<dbReference type="GO" id="GO:0030163">
    <property type="term" value="P:protein catabolic process"/>
    <property type="evidence" value="ECO:0007669"/>
    <property type="project" value="UniProtKB-ARBA"/>
</dbReference>
<evidence type="ECO:0000259" key="1">
    <source>
        <dbReference type="PROSITE" id="PS50097"/>
    </source>
</evidence>
<feature type="domain" description="BTB" evidence="1">
    <location>
        <begin position="346"/>
        <end position="413"/>
    </location>
</feature>
<dbReference type="SUPFAM" id="SSF49599">
    <property type="entry name" value="TRAF domain-like"/>
    <property type="match status" value="1"/>
</dbReference>
<evidence type="ECO:0008006" key="5">
    <source>
        <dbReference type="Google" id="ProtNLM"/>
    </source>
</evidence>
<evidence type="ECO:0000259" key="2">
    <source>
        <dbReference type="PROSITE" id="PS50144"/>
    </source>
</evidence>
<dbReference type="InterPro" id="IPR008974">
    <property type="entry name" value="TRAF-like"/>
</dbReference>
<sequence length="510" mass="59278">MDSVRKQATFFWFIESYSYCWHQNGQPLINPEFTADKLEDTAWELWLYPRGYDDKFKDCISLYLRRSPADNGPEYLSVKFELSILAEDGSVFSSKEYDHLFQTTQWQGSGDFLKMNESLYHRNFPRDVLTVRCRMWRGEGEVRRVAPICFRTRIGVETVSFVHEVDNFSSLLPNQNHTIRIPSHLKKECFVFSVLYFTRDSCPAGEMRVEITTSDSDYILCRRRISLLGFWNRILHSEDDNRFDIEKKDIRKLPLSFTRQKILNKENKYFPGDKLYLPGDKLTMLFECSFSTGQKFDQIEDVEHNLPIAVPDENLNKNVCNALGNASAYPSVSEDMKKLYMDKCLADIDIKTKTKSFPAHKMVLCARSPVFNRMLAIDMKERNTDCIEVDDLGDDVVQQLLLFLYSDTVQNLEWAMATRLYYAADKYEVGRLKAVCSSLLVEHLNPGNAGEFLLLADTHSDGDLKGVVEDFILEHEEEVFGSEEWEMLLKMNPVLAGETMRLKYKRKKTK</sequence>
<comment type="caution">
    <text evidence="3">The sequence shown here is derived from an EMBL/GenBank/DDBJ whole genome shotgun (WGS) entry which is preliminary data.</text>
</comment>
<keyword evidence="4" id="KW-1185">Reference proteome</keyword>
<dbReference type="Pfam" id="PF22486">
    <property type="entry name" value="MATH_2"/>
    <property type="match status" value="1"/>
</dbReference>
<protein>
    <recommendedName>
        <fullName evidence="5">Speckle-type POZ protein</fullName>
    </recommendedName>
</protein>
<dbReference type="PROSITE" id="PS50144">
    <property type="entry name" value="MATH"/>
    <property type="match status" value="1"/>
</dbReference>
<organism evidence="3 4">
    <name type="scientific">Larinioides sclopetarius</name>
    <dbReference type="NCBI Taxonomy" id="280406"/>
    <lineage>
        <taxon>Eukaryota</taxon>
        <taxon>Metazoa</taxon>
        <taxon>Ecdysozoa</taxon>
        <taxon>Arthropoda</taxon>
        <taxon>Chelicerata</taxon>
        <taxon>Arachnida</taxon>
        <taxon>Araneae</taxon>
        <taxon>Araneomorphae</taxon>
        <taxon>Entelegynae</taxon>
        <taxon>Araneoidea</taxon>
        <taxon>Araneidae</taxon>
        <taxon>Larinioides</taxon>
    </lineage>
</organism>
<dbReference type="Gene3D" id="1.25.40.420">
    <property type="match status" value="1"/>
</dbReference>
<feature type="domain" description="MATH" evidence="2">
    <location>
        <begin position="7"/>
        <end position="135"/>
    </location>
</feature>
<name>A0AAV2AYE9_9ARAC</name>
<dbReference type="Gene3D" id="2.60.210.10">
    <property type="entry name" value="Apoptosis, Tumor Necrosis Factor Receptor Associated Protein 2, Chain A"/>
    <property type="match status" value="1"/>
</dbReference>
<dbReference type="InterPro" id="IPR002083">
    <property type="entry name" value="MATH/TRAF_dom"/>
</dbReference>
<dbReference type="Pfam" id="PF00651">
    <property type="entry name" value="BTB"/>
    <property type="match status" value="1"/>
</dbReference>
<accession>A0AAV2AYE9</accession>
<dbReference type="PROSITE" id="PS50097">
    <property type="entry name" value="BTB"/>
    <property type="match status" value="1"/>
</dbReference>
<dbReference type="InterPro" id="IPR000210">
    <property type="entry name" value="BTB/POZ_dom"/>
</dbReference>
<dbReference type="PANTHER" id="PTHR24413">
    <property type="entry name" value="SPECKLE-TYPE POZ PROTEIN"/>
    <property type="match status" value="1"/>
</dbReference>
<gene>
    <name evidence="3" type="ORF">LARSCL_LOCUS15653</name>
</gene>
<evidence type="ECO:0000313" key="4">
    <source>
        <dbReference type="Proteomes" id="UP001497382"/>
    </source>
</evidence>
<proteinExistence type="predicted"/>
<dbReference type="CDD" id="cd18186">
    <property type="entry name" value="BTB_POZ_ZBTB_KLHL-like"/>
    <property type="match status" value="1"/>
</dbReference>
<dbReference type="AlphaFoldDB" id="A0AAV2AYE9"/>
<dbReference type="SMART" id="SM00225">
    <property type="entry name" value="BTB"/>
    <property type="match status" value="1"/>
</dbReference>
<dbReference type="Gene3D" id="3.30.710.10">
    <property type="entry name" value="Potassium Channel Kv1.1, Chain A"/>
    <property type="match status" value="1"/>
</dbReference>
<dbReference type="InterPro" id="IPR011333">
    <property type="entry name" value="SKP1/BTB/POZ_sf"/>
</dbReference>
<reference evidence="3 4" key="1">
    <citation type="submission" date="2024-04" db="EMBL/GenBank/DDBJ databases">
        <authorList>
            <person name="Rising A."/>
            <person name="Reimegard J."/>
            <person name="Sonavane S."/>
            <person name="Akerstrom W."/>
            <person name="Nylinder S."/>
            <person name="Hedman E."/>
            <person name="Kallberg Y."/>
        </authorList>
    </citation>
    <scope>NUCLEOTIDE SEQUENCE [LARGE SCALE GENOMIC DNA]</scope>
</reference>